<name>X1T247_9ZZZZ</name>
<dbReference type="AlphaFoldDB" id="X1T247"/>
<organism evidence="1">
    <name type="scientific">marine sediment metagenome</name>
    <dbReference type="NCBI Taxonomy" id="412755"/>
    <lineage>
        <taxon>unclassified sequences</taxon>
        <taxon>metagenomes</taxon>
        <taxon>ecological metagenomes</taxon>
    </lineage>
</organism>
<dbReference type="InterPro" id="IPR008323">
    <property type="entry name" value="UCP033563"/>
</dbReference>
<reference evidence="1" key="1">
    <citation type="journal article" date="2014" name="Front. Microbiol.">
        <title>High frequency of phylogenetically diverse reductive dehalogenase-homologous genes in deep subseafloor sedimentary metagenomes.</title>
        <authorList>
            <person name="Kawai M."/>
            <person name="Futagami T."/>
            <person name="Toyoda A."/>
            <person name="Takaki Y."/>
            <person name="Nishi S."/>
            <person name="Hori S."/>
            <person name="Arai W."/>
            <person name="Tsubouchi T."/>
            <person name="Morono Y."/>
            <person name="Uchiyama I."/>
            <person name="Ito T."/>
            <person name="Fujiyama A."/>
            <person name="Inagaki F."/>
            <person name="Takami H."/>
        </authorList>
    </citation>
    <scope>NUCLEOTIDE SEQUENCE</scope>
    <source>
        <strain evidence="1">Expedition CK06-06</strain>
    </source>
</reference>
<proteinExistence type="predicted"/>
<gene>
    <name evidence="1" type="ORF">S12H4_41214</name>
</gene>
<protein>
    <recommendedName>
        <fullName evidence="2">DUF1015 domain-containing protein</fullName>
    </recommendedName>
</protein>
<accession>X1T247</accession>
<dbReference type="PANTHER" id="PTHR36454">
    <property type="entry name" value="LMO2823 PROTEIN"/>
    <property type="match status" value="1"/>
</dbReference>
<evidence type="ECO:0000313" key="1">
    <source>
        <dbReference type="EMBL" id="GAI99392.1"/>
    </source>
</evidence>
<feature type="non-terminal residue" evidence="1">
    <location>
        <position position="254"/>
    </location>
</feature>
<sequence length="254" mass="29584">MVKISAIRPYYPNDPNEFTTNPYDIIGKDEEYQLKQNPNSLIQLILPDGEGEEIYNNASIAYEKFKTTNLIVQNETPSIYVYRQESAQFSQQGLIMGISLQDYEDGNIVKHEHTREKPLQDRTKHIVATNVAAGLVWSVFRADREINKLIEQIKQKKPKFDFEKYGYRHLIWQETDPNIINQLSNLFRDKKVYIADGHHRAASAAEYRKTQLRNATETDKSNAPWQYLLSYVASDDQILILPYNRVIKRLSDNV</sequence>
<dbReference type="Pfam" id="PF06245">
    <property type="entry name" value="DUF1015"/>
    <property type="match status" value="1"/>
</dbReference>
<dbReference type="EMBL" id="BARW01025088">
    <property type="protein sequence ID" value="GAI99392.1"/>
    <property type="molecule type" value="Genomic_DNA"/>
</dbReference>
<evidence type="ECO:0008006" key="2">
    <source>
        <dbReference type="Google" id="ProtNLM"/>
    </source>
</evidence>
<dbReference type="PANTHER" id="PTHR36454:SF1">
    <property type="entry name" value="DUF1015 DOMAIN-CONTAINING PROTEIN"/>
    <property type="match status" value="1"/>
</dbReference>
<comment type="caution">
    <text evidence="1">The sequence shown here is derived from an EMBL/GenBank/DDBJ whole genome shotgun (WGS) entry which is preliminary data.</text>
</comment>